<dbReference type="InterPro" id="IPR007197">
    <property type="entry name" value="rSAM"/>
</dbReference>
<evidence type="ECO:0000256" key="1">
    <source>
        <dbReference type="ARBA" id="ARBA00001966"/>
    </source>
</evidence>
<dbReference type="InterPro" id="IPR005839">
    <property type="entry name" value="Methylthiotransferase"/>
</dbReference>
<dbReference type="GO" id="GO:0046872">
    <property type="term" value="F:metal ion binding"/>
    <property type="evidence" value="ECO:0007669"/>
    <property type="project" value="UniProtKB-KW"/>
</dbReference>
<evidence type="ECO:0000259" key="7">
    <source>
        <dbReference type="PROSITE" id="PS50926"/>
    </source>
</evidence>
<keyword evidence="2" id="KW-0004">4Fe-4S</keyword>
<dbReference type="Pfam" id="PF01938">
    <property type="entry name" value="TRAM"/>
    <property type="match status" value="1"/>
</dbReference>
<evidence type="ECO:0000256" key="5">
    <source>
        <dbReference type="ARBA" id="ARBA00023004"/>
    </source>
</evidence>
<dbReference type="PROSITE" id="PS50926">
    <property type="entry name" value="TRAM"/>
    <property type="match status" value="1"/>
</dbReference>
<dbReference type="GO" id="GO:0051539">
    <property type="term" value="F:4 iron, 4 sulfur cluster binding"/>
    <property type="evidence" value="ECO:0007669"/>
    <property type="project" value="UniProtKB-KW"/>
</dbReference>
<dbReference type="GO" id="GO:0005829">
    <property type="term" value="C:cytosol"/>
    <property type="evidence" value="ECO:0007669"/>
    <property type="project" value="TreeGrafter"/>
</dbReference>
<evidence type="ECO:0000313" key="9">
    <source>
        <dbReference type="EMBL" id="SVB48961.1"/>
    </source>
</evidence>
<dbReference type="PROSITE" id="PS51918">
    <property type="entry name" value="RADICAL_SAM"/>
    <property type="match status" value="1"/>
</dbReference>
<dbReference type="FunFam" id="3.80.30.20:FF:000001">
    <property type="entry name" value="tRNA-2-methylthio-N(6)-dimethylallyladenosine synthase 2"/>
    <property type="match status" value="1"/>
</dbReference>
<name>A0A382EG56_9ZZZZ</name>
<dbReference type="SUPFAM" id="SSF102114">
    <property type="entry name" value="Radical SAM enzymes"/>
    <property type="match status" value="1"/>
</dbReference>
<dbReference type="SFLD" id="SFLDG01082">
    <property type="entry name" value="B12-binding_domain_containing"/>
    <property type="match status" value="1"/>
</dbReference>
<dbReference type="SMART" id="SM00729">
    <property type="entry name" value="Elp3"/>
    <property type="match status" value="1"/>
</dbReference>
<dbReference type="PANTHER" id="PTHR43020">
    <property type="entry name" value="CDK5 REGULATORY SUBUNIT-ASSOCIATED PROTEIN 1"/>
    <property type="match status" value="1"/>
</dbReference>
<dbReference type="GO" id="GO:0035597">
    <property type="term" value="F:tRNA-2-methylthio-N(6)-dimethylallyladenosine(37) synthase activity"/>
    <property type="evidence" value="ECO:0007669"/>
    <property type="project" value="TreeGrafter"/>
</dbReference>
<evidence type="ECO:0000256" key="6">
    <source>
        <dbReference type="ARBA" id="ARBA00023014"/>
    </source>
</evidence>
<evidence type="ECO:0000256" key="3">
    <source>
        <dbReference type="ARBA" id="ARBA00022691"/>
    </source>
</evidence>
<dbReference type="InterPro" id="IPR006638">
    <property type="entry name" value="Elp3/MiaA/NifB-like_rSAM"/>
</dbReference>
<keyword evidence="5" id="KW-0408">Iron</keyword>
<keyword evidence="3" id="KW-0949">S-adenosyl-L-methionine</keyword>
<keyword evidence="6" id="KW-0411">Iron-sulfur</keyword>
<dbReference type="SFLD" id="SFLDG01061">
    <property type="entry name" value="methylthiotransferase"/>
    <property type="match status" value="1"/>
</dbReference>
<dbReference type="SFLD" id="SFLDS00029">
    <property type="entry name" value="Radical_SAM"/>
    <property type="match status" value="1"/>
</dbReference>
<dbReference type="InterPro" id="IPR002792">
    <property type="entry name" value="TRAM_dom"/>
</dbReference>
<dbReference type="Pfam" id="PF04055">
    <property type="entry name" value="Radical_SAM"/>
    <property type="match status" value="1"/>
</dbReference>
<feature type="domain" description="TRAM" evidence="7">
    <location>
        <begin position="278"/>
        <end position="340"/>
    </location>
</feature>
<feature type="domain" description="Radical SAM core" evidence="8">
    <location>
        <begin position="45"/>
        <end position="275"/>
    </location>
</feature>
<dbReference type="PANTHER" id="PTHR43020:SF2">
    <property type="entry name" value="MITOCHONDRIAL TRNA METHYLTHIOTRANSFERASE CDK5RAP1"/>
    <property type="match status" value="1"/>
</dbReference>
<dbReference type="AlphaFoldDB" id="A0A382EG56"/>
<accession>A0A382EG56</accession>
<dbReference type="InterPro" id="IPR020612">
    <property type="entry name" value="Methylthiotransferase_CS"/>
</dbReference>
<sequence length="346" mass="40026">MVIGPQSYHEINDKILNYSRENKKINLTEFNVVKKFDELEKIKNSDNKISSFLTIQEGCDKFCNFCVVPYTRGPEYSRPFDQIINEAKNLVENGSKEITLLGQNVNAYHFKSDGKEYKLSNLLLELEKIKDLVRIRFTTSHPKDMTEDLIDCFKNCSKLMPFLHLPVQSGSNKILKLMNRKHDIKFYYSIIEKLKKINPNIGFSSDFIIGYPGEDDEDFKKTLDLVKKIEFINSYSFIFSARPGTLAAKLQKIDSKVTKNRLKIIQSQLFNFQLNKNKKLEGKKIEVLVENKLKNQNSYFARTRKMTPVIFESTSCNPGDLVQVDIISSNQNNLFGKHMVNKFKAA</sequence>
<dbReference type="Gene3D" id="3.80.30.20">
    <property type="entry name" value="tm_1862 like domain"/>
    <property type="match status" value="1"/>
</dbReference>
<keyword evidence="4" id="KW-0479">Metal-binding</keyword>
<dbReference type="InterPro" id="IPR058240">
    <property type="entry name" value="rSAM_sf"/>
</dbReference>
<protein>
    <submittedName>
        <fullName evidence="9">Uncharacterized protein</fullName>
    </submittedName>
</protein>
<evidence type="ECO:0000259" key="8">
    <source>
        <dbReference type="PROSITE" id="PS51918"/>
    </source>
</evidence>
<reference evidence="9" key="1">
    <citation type="submission" date="2018-05" db="EMBL/GenBank/DDBJ databases">
        <authorList>
            <person name="Lanie J.A."/>
            <person name="Ng W.-L."/>
            <person name="Kazmierczak K.M."/>
            <person name="Andrzejewski T.M."/>
            <person name="Davidsen T.M."/>
            <person name="Wayne K.J."/>
            <person name="Tettelin H."/>
            <person name="Glass J.I."/>
            <person name="Rusch D."/>
            <person name="Podicherti R."/>
            <person name="Tsui H.-C.T."/>
            <person name="Winkler M.E."/>
        </authorList>
    </citation>
    <scope>NUCLEOTIDE SEQUENCE</scope>
</reference>
<evidence type="ECO:0000256" key="2">
    <source>
        <dbReference type="ARBA" id="ARBA00022485"/>
    </source>
</evidence>
<proteinExistence type="predicted"/>
<evidence type="ECO:0000256" key="4">
    <source>
        <dbReference type="ARBA" id="ARBA00022723"/>
    </source>
</evidence>
<dbReference type="EMBL" id="UINC01044052">
    <property type="protein sequence ID" value="SVB48961.1"/>
    <property type="molecule type" value="Genomic_DNA"/>
</dbReference>
<dbReference type="InterPro" id="IPR023404">
    <property type="entry name" value="rSAM_horseshoe"/>
</dbReference>
<dbReference type="NCBIfam" id="TIGR00089">
    <property type="entry name" value="MiaB/RimO family radical SAM methylthiotransferase"/>
    <property type="match status" value="1"/>
</dbReference>
<dbReference type="PROSITE" id="PS01278">
    <property type="entry name" value="MTTASE_RADICAL"/>
    <property type="match status" value="1"/>
</dbReference>
<organism evidence="9">
    <name type="scientific">marine metagenome</name>
    <dbReference type="NCBI Taxonomy" id="408172"/>
    <lineage>
        <taxon>unclassified sequences</taxon>
        <taxon>metagenomes</taxon>
        <taxon>ecological metagenomes</taxon>
    </lineage>
</organism>
<comment type="cofactor">
    <cofactor evidence="1">
        <name>[4Fe-4S] cluster</name>
        <dbReference type="ChEBI" id="CHEBI:49883"/>
    </cofactor>
</comment>
<gene>
    <name evidence="9" type="ORF">METZ01_LOCUS201815</name>
</gene>